<feature type="domain" description="G-patch" evidence="3">
    <location>
        <begin position="26"/>
        <end position="72"/>
    </location>
</feature>
<dbReference type="EMBL" id="CAACVG010008194">
    <property type="protein sequence ID" value="VEN48875.1"/>
    <property type="molecule type" value="Genomic_DNA"/>
</dbReference>
<feature type="coiled-coil region" evidence="1">
    <location>
        <begin position="874"/>
        <end position="908"/>
    </location>
</feature>
<dbReference type="AlphaFoldDB" id="A0A653CM94"/>
<feature type="compositionally biased region" description="Polar residues" evidence="2">
    <location>
        <begin position="250"/>
        <end position="264"/>
    </location>
</feature>
<protein>
    <recommendedName>
        <fullName evidence="3">G-patch domain-containing protein</fullName>
    </recommendedName>
</protein>
<feature type="region of interest" description="Disordered" evidence="2">
    <location>
        <begin position="384"/>
        <end position="415"/>
    </location>
</feature>
<dbReference type="GO" id="GO:0005730">
    <property type="term" value="C:nucleolus"/>
    <property type="evidence" value="ECO:0007669"/>
    <property type="project" value="TreeGrafter"/>
</dbReference>
<dbReference type="PROSITE" id="PS50174">
    <property type="entry name" value="G_PATCH"/>
    <property type="match status" value="1"/>
</dbReference>
<feature type="compositionally biased region" description="Basic and acidic residues" evidence="2">
    <location>
        <begin position="313"/>
        <end position="327"/>
    </location>
</feature>
<gene>
    <name evidence="4" type="ORF">CALMAC_LOCUS10178</name>
</gene>
<reference evidence="4 5" key="1">
    <citation type="submission" date="2019-01" db="EMBL/GenBank/DDBJ databases">
        <authorList>
            <person name="Sayadi A."/>
        </authorList>
    </citation>
    <scope>NUCLEOTIDE SEQUENCE [LARGE SCALE GENOMIC DNA]</scope>
</reference>
<feature type="region of interest" description="Disordered" evidence="2">
    <location>
        <begin position="230"/>
        <end position="264"/>
    </location>
</feature>
<proteinExistence type="predicted"/>
<dbReference type="SMART" id="SM00443">
    <property type="entry name" value="G_patch"/>
    <property type="match status" value="1"/>
</dbReference>
<feature type="compositionally biased region" description="Basic and acidic residues" evidence="2">
    <location>
        <begin position="230"/>
        <end position="240"/>
    </location>
</feature>
<dbReference type="InterPro" id="IPR000467">
    <property type="entry name" value="G_patch_dom"/>
</dbReference>
<feature type="region of interest" description="Disordered" evidence="2">
    <location>
        <begin position="287"/>
        <end position="370"/>
    </location>
</feature>
<sequence length="1100" mass="124440">MSMLAERKRKTKYSLNPRGNQWVQDSNKFGQKLLEKMGWKHGKGLGAKEDGITEHVKVSYKNDSKGMGYKGNDDQWTEHEDKFAALLSSLTGETDSKVVSVSSLEKKSQSSRARVHYKKFTRGKDLSRYSEKDLASIFGKRSLKEEKEVAANTEKAEEKHTHLTNNDYLINSGSMADYFKSKLSNFNKATMKSDSESESEISNSFGFGFKGEAVPNQEKTTFVSYVAERKRKAEDEEFSPKKKAKKEITQEQGQGVSNPAFNPLSTPVKLERHILETIEESVNEEILEASTEPGDLDNSLDQNIKKKRKSKKKDTNSEREENTEHSSENITVNHALDDSVQESSENGYAEKKKKSKSKDKPLVEENPFEVKLKKKQSTMFAVENSQFHDTEEPSLTDNNENIKDNPYELKTKKKKSKYAIENPSFDPNKNTNSGLAEVQENPYEVKVKNKKKKYENQCNFDSSLEPNVADEVQENPYEVKIKRKKAKPLSKNSSFDMNSDPVTQNGIDNCTFDPSIRSNVADEIQENPYEVKIKRKKAKSISKNSSFDMNSDPVTQNGIDNCTFDPSIEPNVADEVQENPYEVKIKKKKAKSVSKNSSFDMNSDPVTQNGIDNCTFDPSIEPNIGDEIQENPYEVKIKRKKAKSISKNSSFDMNSDPVTQNGIDNCTFDPSIEPNVADEVHENPYEVKIKKKKAKSVSKNSSFDMNSDPVTQNGIDNCTFDPSIEPNIGDEIQENPYEVKIKRKKAKSAQNFDENINSVSENGIDNCTFDSGIEKENEEIHESPYEVKIKKKKAKLANKDSSFDTLSISKNGIDNCTFDPSLDPNDAEQVQENPYEVKIKKKKTEFAIENPCFDANSDSPPANSTVDEENPYEVKIKKKKIKQMSDDATSLENQNKNSILELEEKKKRKQIEAVSNPSLKPDDNNIPISNDIVVDDQLMLNVAVIPVPVQDETPHSVRRKKSVRFSNVNQEVIIPNETTNGIDNQCFDEQKNMLDENMQFISKTLDRFEAEIENDLNEEKQLMIGEVGNPSGNDQKLPDGTVKLKFKHANLGSKTPMYHLDKTGAKKSYKHLIKGDIVLHFKETNLHQIPGYGAKKETFV</sequence>
<evidence type="ECO:0000313" key="4">
    <source>
        <dbReference type="EMBL" id="VEN48875.1"/>
    </source>
</evidence>
<organism evidence="4 5">
    <name type="scientific">Callosobruchus maculatus</name>
    <name type="common">Southern cowpea weevil</name>
    <name type="synonym">Pulse bruchid</name>
    <dbReference type="NCBI Taxonomy" id="64391"/>
    <lineage>
        <taxon>Eukaryota</taxon>
        <taxon>Metazoa</taxon>
        <taxon>Ecdysozoa</taxon>
        <taxon>Arthropoda</taxon>
        <taxon>Hexapoda</taxon>
        <taxon>Insecta</taxon>
        <taxon>Pterygota</taxon>
        <taxon>Neoptera</taxon>
        <taxon>Endopterygota</taxon>
        <taxon>Coleoptera</taxon>
        <taxon>Polyphaga</taxon>
        <taxon>Cucujiformia</taxon>
        <taxon>Chrysomeloidea</taxon>
        <taxon>Chrysomelidae</taxon>
        <taxon>Bruchinae</taxon>
        <taxon>Bruchini</taxon>
        <taxon>Callosobruchus</taxon>
    </lineage>
</organism>
<dbReference type="Proteomes" id="UP000410492">
    <property type="component" value="Unassembled WGS sequence"/>
</dbReference>
<name>A0A653CM94_CALMS</name>
<keyword evidence="5" id="KW-1185">Reference proteome</keyword>
<dbReference type="OrthoDB" id="29523at2759"/>
<feature type="compositionally biased region" description="Basic and acidic residues" evidence="2">
    <location>
        <begin position="358"/>
        <end position="370"/>
    </location>
</feature>
<feature type="coiled-coil region" evidence="1">
    <location>
        <begin position="991"/>
        <end position="1018"/>
    </location>
</feature>
<dbReference type="InterPro" id="IPR050656">
    <property type="entry name" value="PINX1"/>
</dbReference>
<evidence type="ECO:0000256" key="1">
    <source>
        <dbReference type="SAM" id="Coils"/>
    </source>
</evidence>
<dbReference type="PANTHER" id="PTHR23149:SF27">
    <property type="entry name" value="PIN2_TERF1-INTERACTING TELOMERASE INHIBITOR 1"/>
    <property type="match status" value="1"/>
</dbReference>
<feature type="compositionally biased region" description="Basic and acidic residues" evidence="2">
    <location>
        <begin position="400"/>
        <end position="410"/>
    </location>
</feature>
<dbReference type="GO" id="GO:0003676">
    <property type="term" value="F:nucleic acid binding"/>
    <property type="evidence" value="ECO:0007669"/>
    <property type="project" value="InterPro"/>
</dbReference>
<accession>A0A653CM94</accession>
<keyword evidence="1" id="KW-0175">Coiled coil</keyword>
<dbReference type="PANTHER" id="PTHR23149">
    <property type="entry name" value="G PATCH DOMAIN CONTAINING PROTEIN"/>
    <property type="match status" value="1"/>
</dbReference>
<evidence type="ECO:0000259" key="3">
    <source>
        <dbReference type="PROSITE" id="PS50174"/>
    </source>
</evidence>
<evidence type="ECO:0000256" key="2">
    <source>
        <dbReference type="SAM" id="MobiDB-lite"/>
    </source>
</evidence>
<dbReference type="GO" id="GO:0010521">
    <property type="term" value="F:telomerase inhibitor activity"/>
    <property type="evidence" value="ECO:0007669"/>
    <property type="project" value="TreeGrafter"/>
</dbReference>
<dbReference type="Pfam" id="PF01585">
    <property type="entry name" value="G-patch"/>
    <property type="match status" value="1"/>
</dbReference>
<evidence type="ECO:0000313" key="5">
    <source>
        <dbReference type="Proteomes" id="UP000410492"/>
    </source>
</evidence>
<feature type="region of interest" description="Disordered" evidence="2">
    <location>
        <begin position="1"/>
        <end position="20"/>
    </location>
</feature>